<organism evidence="6 7">
    <name type="scientific">Pseudooceanicola nanhaiensis</name>
    <dbReference type="NCBI Taxonomy" id="375761"/>
    <lineage>
        <taxon>Bacteria</taxon>
        <taxon>Pseudomonadati</taxon>
        <taxon>Pseudomonadota</taxon>
        <taxon>Alphaproteobacteria</taxon>
        <taxon>Rhodobacterales</taxon>
        <taxon>Paracoccaceae</taxon>
        <taxon>Pseudooceanicola</taxon>
    </lineage>
</organism>
<dbReference type="Proteomes" id="UP000649829">
    <property type="component" value="Unassembled WGS sequence"/>
</dbReference>
<feature type="domain" description="Zinc finger DksA/TraR C4-type" evidence="5">
    <location>
        <begin position="87"/>
        <end position="117"/>
    </location>
</feature>
<dbReference type="SUPFAM" id="SSF57716">
    <property type="entry name" value="Glucocorticoid receptor-like (DNA-binding domain)"/>
    <property type="match status" value="1"/>
</dbReference>
<dbReference type="InterPro" id="IPR000962">
    <property type="entry name" value="Znf_DskA_TraR"/>
</dbReference>
<reference evidence="6" key="2">
    <citation type="submission" date="2020-09" db="EMBL/GenBank/DDBJ databases">
        <authorList>
            <person name="Sun Q."/>
            <person name="Zhou Y."/>
        </authorList>
    </citation>
    <scope>NUCLEOTIDE SEQUENCE</scope>
    <source>
        <strain evidence="6">CGMCC 1.6293</strain>
    </source>
</reference>
<evidence type="ECO:0000256" key="3">
    <source>
        <dbReference type="ARBA" id="ARBA00022833"/>
    </source>
</evidence>
<dbReference type="GO" id="GO:0008270">
    <property type="term" value="F:zinc ion binding"/>
    <property type="evidence" value="ECO:0007669"/>
    <property type="project" value="UniProtKB-KW"/>
</dbReference>
<accession>A0A917WGC3</accession>
<dbReference type="PROSITE" id="PS51128">
    <property type="entry name" value="ZF_DKSA_2"/>
    <property type="match status" value="1"/>
</dbReference>
<dbReference type="PANTHER" id="PTHR33823">
    <property type="entry name" value="RNA POLYMERASE-BINDING TRANSCRIPTION FACTOR DKSA-RELATED"/>
    <property type="match status" value="1"/>
</dbReference>
<dbReference type="Pfam" id="PF01258">
    <property type="entry name" value="zf-dskA_traR"/>
    <property type="match status" value="1"/>
</dbReference>
<keyword evidence="1" id="KW-0479">Metal-binding</keyword>
<evidence type="ECO:0000313" key="6">
    <source>
        <dbReference type="EMBL" id="GGM04634.1"/>
    </source>
</evidence>
<reference evidence="6" key="1">
    <citation type="journal article" date="2014" name="Int. J. Syst. Evol. Microbiol.">
        <title>Complete genome sequence of Corynebacterium casei LMG S-19264T (=DSM 44701T), isolated from a smear-ripened cheese.</title>
        <authorList>
            <consortium name="US DOE Joint Genome Institute (JGI-PGF)"/>
            <person name="Walter F."/>
            <person name="Albersmeier A."/>
            <person name="Kalinowski J."/>
            <person name="Ruckert C."/>
        </authorList>
    </citation>
    <scope>NUCLEOTIDE SEQUENCE</scope>
    <source>
        <strain evidence="6">CGMCC 1.6293</strain>
    </source>
</reference>
<proteinExistence type="predicted"/>
<keyword evidence="7" id="KW-1185">Reference proteome</keyword>
<evidence type="ECO:0000256" key="2">
    <source>
        <dbReference type="ARBA" id="ARBA00022771"/>
    </source>
</evidence>
<protein>
    <submittedName>
        <fullName evidence="6">Molecular chaperone DnaK</fullName>
    </submittedName>
</protein>
<keyword evidence="3" id="KW-0862">Zinc</keyword>
<dbReference type="RefSeq" id="WP_028287377.1">
    <property type="nucleotide sequence ID" value="NZ_BMLF01000002.1"/>
</dbReference>
<dbReference type="EMBL" id="BMLF01000002">
    <property type="protein sequence ID" value="GGM04634.1"/>
    <property type="molecule type" value="Genomic_DNA"/>
</dbReference>
<dbReference type="AlphaFoldDB" id="A0A917WGC3"/>
<gene>
    <name evidence="6" type="ORF">GCM10011534_27990</name>
</gene>
<dbReference type="Gene3D" id="1.20.120.910">
    <property type="entry name" value="DksA, coiled-coil domain"/>
    <property type="match status" value="1"/>
</dbReference>
<evidence type="ECO:0000256" key="4">
    <source>
        <dbReference type="PROSITE-ProRule" id="PRU00510"/>
    </source>
</evidence>
<sequence>MPSPESPGDTALAARYRPRLAAEIAELRAASEAGAEARRPVTLDQQSVGRLSRMDALRNQAMAARTEARRLARIRALEAALARIGEGEFGYCGDCGGFIGLKRLDLDPAAARCMDCAA</sequence>
<evidence type="ECO:0000256" key="1">
    <source>
        <dbReference type="ARBA" id="ARBA00022723"/>
    </source>
</evidence>
<comment type="caution">
    <text evidence="6">The sequence shown here is derived from an EMBL/GenBank/DDBJ whole genome shotgun (WGS) entry which is preliminary data.</text>
</comment>
<keyword evidence="2" id="KW-0863">Zinc-finger</keyword>
<evidence type="ECO:0000313" key="7">
    <source>
        <dbReference type="Proteomes" id="UP000649829"/>
    </source>
</evidence>
<evidence type="ECO:0000259" key="5">
    <source>
        <dbReference type="Pfam" id="PF01258"/>
    </source>
</evidence>
<feature type="zinc finger region" description="dksA C4-type" evidence="4">
    <location>
        <begin position="92"/>
        <end position="116"/>
    </location>
</feature>
<name>A0A917WGC3_9RHOB</name>